<evidence type="ECO:0000313" key="5">
    <source>
        <dbReference type="Proteomes" id="UP000185783"/>
    </source>
</evidence>
<dbReference type="PROSITE" id="PS51257">
    <property type="entry name" value="PROKAR_LIPOPROTEIN"/>
    <property type="match status" value="1"/>
</dbReference>
<dbReference type="InterPro" id="IPR036779">
    <property type="entry name" value="LysM_dom_sf"/>
</dbReference>
<comment type="caution">
    <text evidence="4">The sequence shown here is derived from an EMBL/GenBank/DDBJ whole genome shotgun (WGS) entry which is preliminary data.</text>
</comment>
<dbReference type="PANTHER" id="PTHR21666:SF263">
    <property type="entry name" value="MUREIN HYDROLASE ACTIVATOR NLPD"/>
    <property type="match status" value="1"/>
</dbReference>
<feature type="compositionally biased region" description="Low complexity" evidence="2">
    <location>
        <begin position="256"/>
        <end position="287"/>
    </location>
</feature>
<feature type="region of interest" description="Disordered" evidence="2">
    <location>
        <begin position="246"/>
        <end position="345"/>
    </location>
</feature>
<organism evidence="4 5">
    <name type="scientific">Pseudovibrio exalbescens</name>
    <dbReference type="NCBI Taxonomy" id="197461"/>
    <lineage>
        <taxon>Bacteria</taxon>
        <taxon>Pseudomonadati</taxon>
        <taxon>Pseudomonadota</taxon>
        <taxon>Alphaproteobacteria</taxon>
        <taxon>Hyphomicrobiales</taxon>
        <taxon>Stappiaceae</taxon>
        <taxon>Pseudovibrio</taxon>
    </lineage>
</organism>
<gene>
    <name evidence="4" type="ORF">A3843_12500</name>
</gene>
<feature type="compositionally biased region" description="Polar residues" evidence="2">
    <location>
        <begin position="366"/>
        <end position="386"/>
    </location>
</feature>
<feature type="compositionally biased region" description="Low complexity" evidence="2">
    <location>
        <begin position="86"/>
        <end position="101"/>
    </location>
</feature>
<dbReference type="InterPro" id="IPR011055">
    <property type="entry name" value="Dup_hybrid_motif"/>
</dbReference>
<feature type="compositionally biased region" description="Basic and acidic residues" evidence="2">
    <location>
        <begin position="107"/>
        <end position="123"/>
    </location>
</feature>
<dbReference type="Pfam" id="PF01551">
    <property type="entry name" value="Peptidase_M23"/>
    <property type="match status" value="1"/>
</dbReference>
<dbReference type="Pfam" id="PF01476">
    <property type="entry name" value="LysM"/>
    <property type="match status" value="1"/>
</dbReference>
<dbReference type="InterPro" id="IPR018392">
    <property type="entry name" value="LysM"/>
</dbReference>
<feature type="compositionally biased region" description="Low complexity" evidence="2">
    <location>
        <begin position="334"/>
        <end position="345"/>
    </location>
</feature>
<dbReference type="AlphaFoldDB" id="A0A1U7JFE8"/>
<dbReference type="Proteomes" id="UP000185783">
    <property type="component" value="Unassembled WGS sequence"/>
</dbReference>
<comment type="similarity">
    <text evidence="1">Belongs to the E.coli NlpD/Haemophilus LppB family.</text>
</comment>
<reference evidence="4 5" key="1">
    <citation type="submission" date="2016-03" db="EMBL/GenBank/DDBJ databases">
        <title>Genome sequence of Nesiotobacter sp. nov., a moderately halophilic alphaproteobacterium isolated from the Yellow Sea, China.</title>
        <authorList>
            <person name="Zhang G."/>
            <person name="Zhang R."/>
        </authorList>
    </citation>
    <scope>NUCLEOTIDE SEQUENCE [LARGE SCALE GENOMIC DNA]</scope>
    <source>
        <strain evidence="4 5">WB1-6</strain>
    </source>
</reference>
<feature type="compositionally biased region" description="Polar residues" evidence="2">
    <location>
        <begin position="200"/>
        <end position="212"/>
    </location>
</feature>
<dbReference type="SMART" id="SM00257">
    <property type="entry name" value="LysM"/>
    <property type="match status" value="1"/>
</dbReference>
<keyword evidence="5" id="KW-1185">Reference proteome</keyword>
<sequence length="588" mass="61811">MLSKNDSIKKLQQGVAVCAVLVATGLAGCSSRVDRFEVSEYQEQSLPPAAQAKAAELTGGSSSVASLPPASDPNQPVRTASLAPVQPQQQQSWQPDYSSSYAPADTSRGERFPSETIQRRSGERVPASLAKAPTQSLGWTARGGRVMQLKQGDTLQTISRDTGVPKEALMHANGVTSSAAFRPGASVIIPKRVETLQAFESKSAQTRPSNSGAVPRAETASLSAATDTDQIKADRKAFGAKLAQLRLPPGNVGEPANARQQNQPYYQPPQNQVPVQQAPVQRQPLQPTYQLQQGRQPGTQAQPGYQQQAVQTPEVTATPVAKPSVTPSMPSNTAVASQGAVQAASQTISLAGVSAVPEPKKVGSVPSASAPQQTAHLQSSQSSGSKPTPADPEKSVASAQPVERQEAGVRQVSTSSVKTQSVPQRSAPETEAAQQAKEATATASAQKEIQTASVDPKQGSEATRYFRWPVSGRIISDFGPKPGGSHNDGINLAVPEGTEIKATEDGTIVYAGNELKGFGNLVLIRHSNGWVSAYAHNSELLVSRGDSVSRGQIIAKAGATGSVSQPQLHFELRKDNKPVDPLRHLPSS</sequence>
<feature type="domain" description="LysM" evidence="3">
    <location>
        <begin position="145"/>
        <end position="189"/>
    </location>
</feature>
<dbReference type="RefSeq" id="WP_028480992.1">
    <property type="nucleotide sequence ID" value="NZ_LVVZ01000019.1"/>
</dbReference>
<evidence type="ECO:0000313" key="4">
    <source>
        <dbReference type="EMBL" id="OKL43463.1"/>
    </source>
</evidence>
<dbReference type="SUPFAM" id="SSF51261">
    <property type="entry name" value="Duplicated hybrid motif"/>
    <property type="match status" value="1"/>
</dbReference>
<feature type="compositionally biased region" description="Low complexity" evidence="2">
    <location>
        <begin position="409"/>
        <end position="446"/>
    </location>
</feature>
<dbReference type="PANTHER" id="PTHR21666">
    <property type="entry name" value="PEPTIDASE-RELATED"/>
    <property type="match status" value="1"/>
</dbReference>
<proteinExistence type="inferred from homology"/>
<protein>
    <recommendedName>
        <fullName evidence="3">LysM domain-containing protein</fullName>
    </recommendedName>
</protein>
<dbReference type="Gene3D" id="2.70.70.10">
    <property type="entry name" value="Glucose Permease (Domain IIA)"/>
    <property type="match status" value="1"/>
</dbReference>
<dbReference type="PROSITE" id="PS51782">
    <property type="entry name" value="LYSM"/>
    <property type="match status" value="1"/>
</dbReference>
<dbReference type="EMBL" id="LVVZ01000019">
    <property type="protein sequence ID" value="OKL43463.1"/>
    <property type="molecule type" value="Genomic_DNA"/>
</dbReference>
<dbReference type="Gene3D" id="3.10.350.10">
    <property type="entry name" value="LysM domain"/>
    <property type="match status" value="1"/>
</dbReference>
<dbReference type="CDD" id="cd12797">
    <property type="entry name" value="M23_peptidase"/>
    <property type="match status" value="1"/>
</dbReference>
<dbReference type="GO" id="GO:0004222">
    <property type="term" value="F:metalloendopeptidase activity"/>
    <property type="evidence" value="ECO:0007669"/>
    <property type="project" value="TreeGrafter"/>
</dbReference>
<feature type="compositionally biased region" description="Low complexity" evidence="2">
    <location>
        <begin position="296"/>
        <end position="312"/>
    </location>
</feature>
<dbReference type="InterPro" id="IPR050570">
    <property type="entry name" value="Cell_wall_metabolism_enzyme"/>
</dbReference>
<evidence type="ECO:0000256" key="2">
    <source>
        <dbReference type="SAM" id="MobiDB-lite"/>
    </source>
</evidence>
<accession>A0A1U7JFE8</accession>
<evidence type="ECO:0000259" key="3">
    <source>
        <dbReference type="PROSITE" id="PS51782"/>
    </source>
</evidence>
<feature type="region of interest" description="Disordered" evidence="2">
    <location>
        <begin position="47"/>
        <end position="131"/>
    </location>
</feature>
<dbReference type="InterPro" id="IPR016047">
    <property type="entry name" value="M23ase_b-sheet_dom"/>
</dbReference>
<name>A0A1U7JFE8_9HYPH</name>
<evidence type="ECO:0000256" key="1">
    <source>
        <dbReference type="ARBA" id="ARBA00038420"/>
    </source>
</evidence>
<feature type="region of interest" description="Disordered" evidence="2">
    <location>
        <begin position="200"/>
        <end position="228"/>
    </location>
</feature>
<feature type="region of interest" description="Disordered" evidence="2">
    <location>
        <begin position="358"/>
        <end position="460"/>
    </location>
</feature>
<dbReference type="STRING" id="197461.A3843_12500"/>